<keyword evidence="2" id="KW-1185">Reference proteome</keyword>
<evidence type="ECO:0000313" key="2">
    <source>
        <dbReference type="Proteomes" id="UP001143856"/>
    </source>
</evidence>
<dbReference type="Proteomes" id="UP001143856">
    <property type="component" value="Unassembled WGS sequence"/>
</dbReference>
<protein>
    <submittedName>
        <fullName evidence="1">Uncharacterized protein</fullName>
    </submittedName>
</protein>
<evidence type="ECO:0000313" key="1">
    <source>
        <dbReference type="EMBL" id="KAJ2997554.1"/>
    </source>
</evidence>
<dbReference type="EMBL" id="JAPDGR010000054">
    <property type="protein sequence ID" value="KAJ2997554.1"/>
    <property type="molecule type" value="Genomic_DNA"/>
</dbReference>
<sequence>MLSNHGPTLLKVQPQRLAYGNLPISAYSGWVQETMQMGPVIISDFTPWQFERRPSGYADPENQYTASPRRQHTLKRIQKVGAMLDILREVRATARKESQPDTKRDPPKTVNKKTGRPAQGGEHTVSNEKMRQLCHTLNDMVGMDLGDKWQLLAAPWVAILKCKLRHLQALDEAQLSLEQDIAMLVPLDCLKIYPECLEQPDQTADIMRSEIKHHIAQSTGQVRYLKLLIAEFDNRVKAKLREYLREDKSCREIQA</sequence>
<comment type="caution">
    <text evidence="1">The sequence shown here is derived from an EMBL/GenBank/DDBJ whole genome shotgun (WGS) entry which is preliminary data.</text>
</comment>
<proteinExistence type="predicted"/>
<organism evidence="1 2">
    <name type="scientific">Xylaria curta</name>
    <dbReference type="NCBI Taxonomy" id="42375"/>
    <lineage>
        <taxon>Eukaryota</taxon>
        <taxon>Fungi</taxon>
        <taxon>Dikarya</taxon>
        <taxon>Ascomycota</taxon>
        <taxon>Pezizomycotina</taxon>
        <taxon>Sordariomycetes</taxon>
        <taxon>Xylariomycetidae</taxon>
        <taxon>Xylariales</taxon>
        <taxon>Xylariaceae</taxon>
        <taxon>Xylaria</taxon>
    </lineage>
</organism>
<reference evidence="1" key="1">
    <citation type="submission" date="2022-10" db="EMBL/GenBank/DDBJ databases">
        <title>Genome Sequence of Xylaria curta.</title>
        <authorList>
            <person name="Buettner E."/>
        </authorList>
    </citation>
    <scope>NUCLEOTIDE SEQUENCE</scope>
    <source>
        <strain evidence="1">Babe10</strain>
    </source>
</reference>
<gene>
    <name evidence="1" type="ORF">NUW58_g626</name>
</gene>
<name>A0ACC1PNN7_9PEZI</name>
<accession>A0ACC1PNN7</accession>